<dbReference type="InterPro" id="IPR010982">
    <property type="entry name" value="Lambda_DNA-bd_dom_sf"/>
</dbReference>
<dbReference type="InterPro" id="IPR049945">
    <property type="entry name" value="AAA_22"/>
</dbReference>
<keyword evidence="2" id="KW-0067">ATP-binding</keyword>
<keyword evidence="2" id="KW-0547">Nucleotide-binding</keyword>
<dbReference type="GO" id="GO:0003677">
    <property type="term" value="F:DNA binding"/>
    <property type="evidence" value="ECO:0007669"/>
    <property type="project" value="InterPro"/>
</dbReference>
<dbReference type="Gene3D" id="3.40.50.300">
    <property type="entry name" value="P-loop containing nucleotide triphosphate hydrolases"/>
    <property type="match status" value="1"/>
</dbReference>
<dbReference type="InterPro" id="IPR027417">
    <property type="entry name" value="P-loop_NTPase"/>
</dbReference>
<reference evidence="2 3" key="1">
    <citation type="submission" date="2018-11" db="EMBL/GenBank/DDBJ databases">
        <title>Proposal to divide the Flavobacteriaceae and reorganize its genera based on Amino Acid Identity values calculated from whole genome sequences.</title>
        <authorList>
            <person name="Nicholson A.C."/>
            <person name="Gulvik C.A."/>
            <person name="Whitney A.M."/>
            <person name="Humrighouse B.W."/>
            <person name="Bell M."/>
            <person name="Holmes B."/>
            <person name="Steigerwalt A.G."/>
            <person name="Villarma A."/>
            <person name="Sheth M."/>
            <person name="Batra D."/>
            <person name="Pryor J."/>
            <person name="Bernardet J.-F."/>
            <person name="Hugo C."/>
            <person name="Kampfer P."/>
            <person name="Newman J."/>
            <person name="McQuiston J.R."/>
        </authorList>
    </citation>
    <scope>NUCLEOTIDE SEQUENCE [LARGE SCALE GENOMIC DNA]</scope>
    <source>
        <strain evidence="2 3">G0041</strain>
    </source>
</reference>
<dbReference type="Pfam" id="PF13401">
    <property type="entry name" value="AAA_22"/>
    <property type="match status" value="1"/>
</dbReference>
<dbReference type="GO" id="GO:0005524">
    <property type="term" value="F:ATP binding"/>
    <property type="evidence" value="ECO:0007669"/>
    <property type="project" value="UniProtKB-KW"/>
</dbReference>
<dbReference type="SUPFAM" id="SSF47413">
    <property type="entry name" value="lambda repressor-like DNA-binding domains"/>
    <property type="match status" value="1"/>
</dbReference>
<proteinExistence type="predicted"/>
<dbReference type="EMBL" id="CP033923">
    <property type="protein sequence ID" value="AZA90947.1"/>
    <property type="molecule type" value="Genomic_DNA"/>
</dbReference>
<feature type="domain" description="ORC1/DEAH AAA+ ATPase" evidence="1">
    <location>
        <begin position="91"/>
        <end position="212"/>
    </location>
</feature>
<dbReference type="GO" id="GO:0016887">
    <property type="term" value="F:ATP hydrolysis activity"/>
    <property type="evidence" value="ECO:0007669"/>
    <property type="project" value="InterPro"/>
</dbReference>
<evidence type="ECO:0000313" key="3">
    <source>
        <dbReference type="Proteomes" id="UP000278288"/>
    </source>
</evidence>
<keyword evidence="3" id="KW-1185">Reference proteome</keyword>
<dbReference type="RefSeq" id="WP_123857652.1">
    <property type="nucleotide sequence ID" value="NZ_CP033923.1"/>
</dbReference>
<gene>
    <name evidence="2" type="ORF">EG343_10015</name>
</gene>
<dbReference type="KEGG" id="cnk:EG343_10015"/>
<sequence length="307" mass="34866">MTNLQKSAIVIAINTEKERLGSYGQVATKADVSTATISQMVNGKWELIKPELWLKVGKACGWDDSEWQIAETINYKKVSKICSDAKAYNLFMIISDKAGIGKSAPLKSFSQSNADSGVFYIRCREWAKREFLTELCLMLGIDTGKSYMHIDKLGMKVCEFFRKRTSVKPLLIVDEADKLKDSALRWFIHLYNENEDEMGLIIAGTPHLEQRISRGVKLKKLGFDEIESRFGRAYINLIGATSNCVQKICIANGVSDPAIHKMIFNELSPVFKEIQISKDEVQNVKVVEDLRRLKRTVIREKIKFQNT</sequence>
<evidence type="ECO:0000259" key="1">
    <source>
        <dbReference type="Pfam" id="PF13401"/>
    </source>
</evidence>
<evidence type="ECO:0000313" key="2">
    <source>
        <dbReference type="EMBL" id="AZA90947.1"/>
    </source>
</evidence>
<dbReference type="SUPFAM" id="SSF52540">
    <property type="entry name" value="P-loop containing nucleoside triphosphate hydrolases"/>
    <property type="match status" value="1"/>
</dbReference>
<accession>A0AAD1DQ28</accession>
<dbReference type="AlphaFoldDB" id="A0AAD1DQ28"/>
<name>A0AAD1DQ28_CHRNA</name>
<organism evidence="2 3">
    <name type="scientific">Chryseobacterium nakagawai</name>
    <dbReference type="NCBI Taxonomy" id="1241982"/>
    <lineage>
        <taxon>Bacteria</taxon>
        <taxon>Pseudomonadati</taxon>
        <taxon>Bacteroidota</taxon>
        <taxon>Flavobacteriia</taxon>
        <taxon>Flavobacteriales</taxon>
        <taxon>Weeksellaceae</taxon>
        <taxon>Chryseobacterium group</taxon>
        <taxon>Chryseobacterium</taxon>
    </lineage>
</organism>
<dbReference type="Proteomes" id="UP000278288">
    <property type="component" value="Chromosome"/>
</dbReference>
<protein>
    <submittedName>
        <fullName evidence="2">ATP-binding protein</fullName>
    </submittedName>
</protein>